<dbReference type="InterPro" id="IPR050538">
    <property type="entry name" value="MAP_kinase_kinase_kinase"/>
</dbReference>
<feature type="non-terminal residue" evidence="11">
    <location>
        <position position="1"/>
    </location>
</feature>
<keyword evidence="3" id="KW-0808">Transferase</keyword>
<keyword evidence="5" id="KW-0418">Kinase</keyword>
<keyword evidence="4 9" id="KW-0547">Nucleotide-binding</keyword>
<dbReference type="PROSITE" id="PS50011">
    <property type="entry name" value="PROTEIN_KINASE_DOM"/>
    <property type="match status" value="1"/>
</dbReference>
<comment type="catalytic activity">
    <reaction evidence="8">
        <text>L-seryl-[protein] + ATP = O-phospho-L-seryl-[protein] + ADP + H(+)</text>
        <dbReference type="Rhea" id="RHEA:17989"/>
        <dbReference type="Rhea" id="RHEA-COMP:9863"/>
        <dbReference type="Rhea" id="RHEA-COMP:11604"/>
        <dbReference type="ChEBI" id="CHEBI:15378"/>
        <dbReference type="ChEBI" id="CHEBI:29999"/>
        <dbReference type="ChEBI" id="CHEBI:30616"/>
        <dbReference type="ChEBI" id="CHEBI:83421"/>
        <dbReference type="ChEBI" id="CHEBI:456216"/>
        <dbReference type="EC" id="2.7.11.25"/>
    </reaction>
</comment>
<dbReference type="PANTHER" id="PTHR48016">
    <property type="entry name" value="MAP KINASE KINASE KINASE SSK2-RELATED-RELATED"/>
    <property type="match status" value="1"/>
</dbReference>
<reference evidence="11" key="1">
    <citation type="submission" date="2022-06" db="EMBL/GenBank/DDBJ databases">
        <title>Uncovering the hologenomic basis of an extraordinary plant invasion.</title>
        <authorList>
            <person name="Bieker V.C."/>
            <person name="Martin M.D."/>
            <person name="Gilbert T."/>
            <person name="Hodgins K."/>
            <person name="Battlay P."/>
            <person name="Petersen B."/>
            <person name="Wilson J."/>
        </authorList>
    </citation>
    <scope>NUCLEOTIDE SEQUENCE</scope>
    <source>
        <strain evidence="11">AA19_3_7</strain>
        <tissue evidence="11">Leaf</tissue>
    </source>
</reference>
<name>A0AAD5DHG7_AMBAR</name>
<comment type="similarity">
    <text evidence="1">Belongs to the protein kinase superfamily. STE Ser/Thr protein kinase family. MAP kinase kinase kinase subfamily.</text>
</comment>
<feature type="binding site" evidence="9">
    <location>
        <position position="37"/>
    </location>
    <ligand>
        <name>ATP</name>
        <dbReference type="ChEBI" id="CHEBI:30616"/>
    </ligand>
</feature>
<proteinExistence type="inferred from homology"/>
<evidence type="ECO:0000256" key="8">
    <source>
        <dbReference type="ARBA" id="ARBA00048329"/>
    </source>
</evidence>
<evidence type="ECO:0000256" key="3">
    <source>
        <dbReference type="ARBA" id="ARBA00022679"/>
    </source>
</evidence>
<feature type="domain" description="Protein kinase" evidence="10">
    <location>
        <begin position="6"/>
        <end position="338"/>
    </location>
</feature>
<dbReference type="EC" id="2.7.11.25" evidence="2"/>
<sequence length="355" mass="39401">SATNNFDPTNVIGCGGFGKVYKGELSSPEGPKTVAFKHLDRRLGQGNVEFWKEEILENHRKREDLIGGLAPSEASTKNWHKPPLPALPPATSEAMVDISSEFRSSFQNWQKPPLLAILPATFEAMVDISSEFRSGVDISSEFRSGFQNWQKGDYLGSGSLGTVYEGFTESGFFFAMKEVSLTVLGSHGNQSIIQVEHEISLLSQLHHENIVRYLGTDMDDSKLYIFLELVTKGSLATTLINISSFKGTPYWLAPEVVDNRNFATDIWSLGCTVLELFTRKNPYSDLEGMQALFRIGMGEPPPIPDTLSVEARDFILECLQVNPDDRPTAAQLLEHPFLKKRTFMNSALASTDLNA</sequence>
<dbReference type="GO" id="GO:0004709">
    <property type="term" value="F:MAP kinase kinase kinase activity"/>
    <property type="evidence" value="ECO:0007669"/>
    <property type="project" value="UniProtKB-EC"/>
</dbReference>
<evidence type="ECO:0000256" key="9">
    <source>
        <dbReference type="PROSITE-ProRule" id="PRU10141"/>
    </source>
</evidence>
<dbReference type="GO" id="GO:0005524">
    <property type="term" value="F:ATP binding"/>
    <property type="evidence" value="ECO:0007669"/>
    <property type="project" value="UniProtKB-UniRule"/>
</dbReference>
<comment type="catalytic activity">
    <reaction evidence="7">
        <text>L-threonyl-[protein] + ATP = O-phospho-L-threonyl-[protein] + ADP + H(+)</text>
        <dbReference type="Rhea" id="RHEA:46608"/>
        <dbReference type="Rhea" id="RHEA-COMP:11060"/>
        <dbReference type="Rhea" id="RHEA-COMP:11605"/>
        <dbReference type="ChEBI" id="CHEBI:15378"/>
        <dbReference type="ChEBI" id="CHEBI:30013"/>
        <dbReference type="ChEBI" id="CHEBI:30616"/>
        <dbReference type="ChEBI" id="CHEBI:61977"/>
        <dbReference type="ChEBI" id="CHEBI:456216"/>
        <dbReference type="EC" id="2.7.11.25"/>
    </reaction>
</comment>
<dbReference type="InterPro" id="IPR000719">
    <property type="entry name" value="Prot_kinase_dom"/>
</dbReference>
<evidence type="ECO:0000259" key="10">
    <source>
        <dbReference type="PROSITE" id="PS50011"/>
    </source>
</evidence>
<protein>
    <recommendedName>
        <fullName evidence="2">mitogen-activated protein kinase kinase kinase</fullName>
        <ecNumber evidence="2">2.7.11.25</ecNumber>
    </recommendedName>
</protein>
<dbReference type="Pfam" id="PF00069">
    <property type="entry name" value="Pkinase"/>
    <property type="match status" value="2"/>
</dbReference>
<evidence type="ECO:0000256" key="2">
    <source>
        <dbReference type="ARBA" id="ARBA00012406"/>
    </source>
</evidence>
<dbReference type="InterPro" id="IPR017441">
    <property type="entry name" value="Protein_kinase_ATP_BS"/>
</dbReference>
<evidence type="ECO:0000313" key="11">
    <source>
        <dbReference type="EMBL" id="KAI7757775.1"/>
    </source>
</evidence>
<dbReference type="PANTHER" id="PTHR48016:SF44">
    <property type="entry name" value="MITOGEN-ACTIVATED PROTEIN KINASE KINASE KINASE STE-STE11 FAMILY"/>
    <property type="match status" value="1"/>
</dbReference>
<evidence type="ECO:0000256" key="4">
    <source>
        <dbReference type="ARBA" id="ARBA00022741"/>
    </source>
</evidence>
<dbReference type="GO" id="GO:0005737">
    <property type="term" value="C:cytoplasm"/>
    <property type="evidence" value="ECO:0007669"/>
    <property type="project" value="TreeGrafter"/>
</dbReference>
<dbReference type="EMBL" id="JAMZMK010000061">
    <property type="protein sequence ID" value="KAI7757775.1"/>
    <property type="molecule type" value="Genomic_DNA"/>
</dbReference>
<evidence type="ECO:0000256" key="1">
    <source>
        <dbReference type="ARBA" id="ARBA00006529"/>
    </source>
</evidence>
<keyword evidence="6 9" id="KW-0067">ATP-binding</keyword>
<dbReference type="Gene3D" id="3.30.200.20">
    <property type="entry name" value="Phosphorylase Kinase, domain 1"/>
    <property type="match status" value="2"/>
</dbReference>
<accession>A0AAD5DHG7</accession>
<evidence type="ECO:0000313" key="12">
    <source>
        <dbReference type="Proteomes" id="UP001206925"/>
    </source>
</evidence>
<organism evidence="11 12">
    <name type="scientific">Ambrosia artemisiifolia</name>
    <name type="common">Common ragweed</name>
    <dbReference type="NCBI Taxonomy" id="4212"/>
    <lineage>
        <taxon>Eukaryota</taxon>
        <taxon>Viridiplantae</taxon>
        <taxon>Streptophyta</taxon>
        <taxon>Embryophyta</taxon>
        <taxon>Tracheophyta</taxon>
        <taxon>Spermatophyta</taxon>
        <taxon>Magnoliopsida</taxon>
        <taxon>eudicotyledons</taxon>
        <taxon>Gunneridae</taxon>
        <taxon>Pentapetalae</taxon>
        <taxon>asterids</taxon>
        <taxon>campanulids</taxon>
        <taxon>Asterales</taxon>
        <taxon>Asteraceae</taxon>
        <taxon>Asteroideae</taxon>
        <taxon>Heliantheae alliance</taxon>
        <taxon>Heliantheae</taxon>
        <taxon>Ambrosia</taxon>
    </lineage>
</organism>
<dbReference type="InterPro" id="IPR011009">
    <property type="entry name" value="Kinase-like_dom_sf"/>
</dbReference>
<evidence type="ECO:0000256" key="5">
    <source>
        <dbReference type="ARBA" id="ARBA00022777"/>
    </source>
</evidence>
<dbReference type="Gene3D" id="1.10.510.10">
    <property type="entry name" value="Transferase(Phosphotransferase) domain 1"/>
    <property type="match status" value="1"/>
</dbReference>
<dbReference type="PROSITE" id="PS00107">
    <property type="entry name" value="PROTEIN_KINASE_ATP"/>
    <property type="match status" value="1"/>
</dbReference>
<comment type="caution">
    <text evidence="11">The sequence shown here is derived from an EMBL/GenBank/DDBJ whole genome shotgun (WGS) entry which is preliminary data.</text>
</comment>
<dbReference type="AlphaFoldDB" id="A0AAD5DHG7"/>
<dbReference type="SUPFAM" id="SSF56112">
    <property type="entry name" value="Protein kinase-like (PK-like)"/>
    <property type="match status" value="2"/>
</dbReference>
<keyword evidence="12" id="KW-1185">Reference proteome</keyword>
<evidence type="ECO:0000256" key="7">
    <source>
        <dbReference type="ARBA" id="ARBA00047559"/>
    </source>
</evidence>
<evidence type="ECO:0000256" key="6">
    <source>
        <dbReference type="ARBA" id="ARBA00022840"/>
    </source>
</evidence>
<dbReference type="Proteomes" id="UP001206925">
    <property type="component" value="Unassembled WGS sequence"/>
</dbReference>
<gene>
    <name evidence="11" type="ORF">M8C21_027944</name>
</gene>